<comment type="similarity">
    <text evidence="2 6">Belongs to the peroxisomal membrane protein PXMP2/4 family.</text>
</comment>
<evidence type="ECO:0000256" key="1">
    <source>
        <dbReference type="ARBA" id="ARBA00004141"/>
    </source>
</evidence>
<reference evidence="7" key="1">
    <citation type="submission" date="2020-08" db="EMBL/GenBank/DDBJ databases">
        <title>Genome sequencing and assembly of the red palm weevil Rhynchophorus ferrugineus.</title>
        <authorList>
            <person name="Dias G.B."/>
            <person name="Bergman C.M."/>
            <person name="Manee M."/>
        </authorList>
    </citation>
    <scope>NUCLEOTIDE SEQUENCE</scope>
    <source>
        <strain evidence="7">AA-2017</strain>
        <tissue evidence="7">Whole larva</tissue>
    </source>
</reference>
<comment type="caution">
    <text evidence="7">The sequence shown here is derived from an EMBL/GenBank/DDBJ whole genome shotgun (WGS) entry which is preliminary data.</text>
</comment>
<dbReference type="AlphaFoldDB" id="A0A834MD94"/>
<keyword evidence="4 6" id="KW-1133">Transmembrane helix</keyword>
<evidence type="ECO:0000313" key="7">
    <source>
        <dbReference type="EMBL" id="KAF7273899.1"/>
    </source>
</evidence>
<proteinExistence type="inferred from homology"/>
<evidence type="ECO:0000256" key="6">
    <source>
        <dbReference type="RuleBase" id="RU363053"/>
    </source>
</evidence>
<name>A0A834MD94_RHYFE</name>
<dbReference type="OrthoDB" id="860at2759"/>
<gene>
    <name evidence="7" type="ORF">GWI33_013416</name>
</gene>
<dbReference type="InterPro" id="IPR007248">
    <property type="entry name" value="Mpv17_PMP22"/>
</dbReference>
<dbReference type="PANTHER" id="PTHR11266">
    <property type="entry name" value="PEROXISOMAL MEMBRANE PROTEIN 2, PXMP2 MPV17"/>
    <property type="match status" value="1"/>
</dbReference>
<dbReference type="Pfam" id="PF04117">
    <property type="entry name" value="Mpv17_PMP22"/>
    <property type="match status" value="1"/>
</dbReference>
<keyword evidence="3 6" id="KW-0812">Transmembrane</keyword>
<keyword evidence="8" id="KW-1185">Reference proteome</keyword>
<feature type="transmembrane region" description="Helical" evidence="6">
    <location>
        <begin position="55"/>
        <end position="77"/>
    </location>
</feature>
<comment type="subcellular location">
    <subcellularLocation>
        <location evidence="1">Membrane</location>
        <topology evidence="1">Multi-pass membrane protein</topology>
    </subcellularLocation>
</comment>
<evidence type="ECO:0000256" key="5">
    <source>
        <dbReference type="ARBA" id="ARBA00023136"/>
    </source>
</evidence>
<evidence type="ECO:0000313" key="8">
    <source>
        <dbReference type="Proteomes" id="UP000625711"/>
    </source>
</evidence>
<keyword evidence="5 6" id="KW-0472">Membrane</keyword>
<evidence type="ECO:0008006" key="9">
    <source>
        <dbReference type="Google" id="ProtNLM"/>
    </source>
</evidence>
<dbReference type="GO" id="GO:0005778">
    <property type="term" value="C:peroxisomal membrane"/>
    <property type="evidence" value="ECO:0007669"/>
    <property type="project" value="TreeGrafter"/>
</dbReference>
<dbReference type="PANTHER" id="PTHR11266:SF80">
    <property type="entry name" value="PEROXISOMAL MEMBRANE PROTEIN 2"/>
    <property type="match status" value="1"/>
</dbReference>
<protein>
    <recommendedName>
        <fullName evidence="9">Peroxisomal membrane protein 2</fullName>
    </recommendedName>
</protein>
<dbReference type="EMBL" id="JAACXV010013239">
    <property type="protein sequence ID" value="KAF7273899.1"/>
    <property type="molecule type" value="Genomic_DNA"/>
</dbReference>
<feature type="transmembrane region" description="Helical" evidence="6">
    <location>
        <begin position="159"/>
        <end position="176"/>
    </location>
</feature>
<evidence type="ECO:0000256" key="3">
    <source>
        <dbReference type="ARBA" id="ARBA00022692"/>
    </source>
</evidence>
<evidence type="ECO:0000256" key="2">
    <source>
        <dbReference type="ARBA" id="ARBA00006824"/>
    </source>
</evidence>
<sequence length="187" mass="21459">MALSKPIIKSLSFYLNQQYEHPLRTAALTCATVAISGNVAYQKLAGIRPIDLRSILSFGAFGLCFSSICHTTFFNFLEWAAPEEASFSICRRLILERLIYFPLYKAWALYMVARFEGKSSEVALDEVKALLPTLLISSLKYLTITQLLNLLLVPSVFRIFGHYLTAFVWTIYFAHVRRQYEQKKKNK</sequence>
<organism evidence="7 8">
    <name type="scientific">Rhynchophorus ferrugineus</name>
    <name type="common">Red palm weevil</name>
    <name type="synonym">Curculio ferrugineus</name>
    <dbReference type="NCBI Taxonomy" id="354439"/>
    <lineage>
        <taxon>Eukaryota</taxon>
        <taxon>Metazoa</taxon>
        <taxon>Ecdysozoa</taxon>
        <taxon>Arthropoda</taxon>
        <taxon>Hexapoda</taxon>
        <taxon>Insecta</taxon>
        <taxon>Pterygota</taxon>
        <taxon>Neoptera</taxon>
        <taxon>Endopterygota</taxon>
        <taxon>Coleoptera</taxon>
        <taxon>Polyphaga</taxon>
        <taxon>Cucujiformia</taxon>
        <taxon>Curculionidae</taxon>
        <taxon>Dryophthorinae</taxon>
        <taxon>Rhynchophorus</taxon>
    </lineage>
</organism>
<evidence type="ECO:0000256" key="4">
    <source>
        <dbReference type="ARBA" id="ARBA00022989"/>
    </source>
</evidence>
<accession>A0A834MD94</accession>
<dbReference type="Proteomes" id="UP000625711">
    <property type="component" value="Unassembled WGS sequence"/>
</dbReference>